<sequence length="110" mass="12288">MDLWRKIRRSWIGFSIRIKLRKSGRVAGGRGSGGDKYGGDSGRGGCGLVKLQDDVQMCGYKDVEVMWNMLSIGLQPEQMEAAPSNSSKLPKHRCKHVSIPRLFSWTNHSP</sequence>
<dbReference type="PANTHER" id="PTHR33181:SF19">
    <property type="entry name" value="OS04G0658200 PROTEIN"/>
    <property type="match status" value="1"/>
</dbReference>
<gene>
    <name evidence="1" type="ORF">LLUT_LOCUS8044</name>
</gene>
<evidence type="ECO:0000313" key="2">
    <source>
        <dbReference type="Proteomes" id="UP001497480"/>
    </source>
</evidence>
<proteinExistence type="predicted"/>
<keyword evidence="2" id="KW-1185">Reference proteome</keyword>
<dbReference type="EMBL" id="CAXHTB010000005">
    <property type="protein sequence ID" value="CAL0306984.1"/>
    <property type="molecule type" value="Genomic_DNA"/>
</dbReference>
<dbReference type="Proteomes" id="UP001497480">
    <property type="component" value="Unassembled WGS sequence"/>
</dbReference>
<comment type="caution">
    <text evidence="1">The sequence shown here is derived from an EMBL/GenBank/DDBJ whole genome shotgun (WGS) entry which is preliminary data.</text>
</comment>
<evidence type="ECO:0000313" key="1">
    <source>
        <dbReference type="EMBL" id="CAL0306984.1"/>
    </source>
</evidence>
<dbReference type="PANTHER" id="PTHR33181">
    <property type="entry name" value="OS01G0778500 PROTEIN"/>
    <property type="match status" value="1"/>
</dbReference>
<dbReference type="AlphaFoldDB" id="A0AAV1WCB0"/>
<name>A0AAV1WCB0_LUPLU</name>
<reference evidence="1 2" key="1">
    <citation type="submission" date="2024-03" db="EMBL/GenBank/DDBJ databases">
        <authorList>
            <person name="Martinez-Hernandez J."/>
        </authorList>
    </citation>
    <scope>NUCLEOTIDE SEQUENCE [LARGE SCALE GENOMIC DNA]</scope>
</reference>
<protein>
    <submittedName>
        <fullName evidence="1">Uncharacterized protein</fullName>
    </submittedName>
</protein>
<accession>A0AAV1WCB0</accession>
<organism evidence="1 2">
    <name type="scientific">Lupinus luteus</name>
    <name type="common">European yellow lupine</name>
    <dbReference type="NCBI Taxonomy" id="3873"/>
    <lineage>
        <taxon>Eukaryota</taxon>
        <taxon>Viridiplantae</taxon>
        <taxon>Streptophyta</taxon>
        <taxon>Embryophyta</taxon>
        <taxon>Tracheophyta</taxon>
        <taxon>Spermatophyta</taxon>
        <taxon>Magnoliopsida</taxon>
        <taxon>eudicotyledons</taxon>
        <taxon>Gunneridae</taxon>
        <taxon>Pentapetalae</taxon>
        <taxon>rosids</taxon>
        <taxon>fabids</taxon>
        <taxon>Fabales</taxon>
        <taxon>Fabaceae</taxon>
        <taxon>Papilionoideae</taxon>
        <taxon>50 kb inversion clade</taxon>
        <taxon>genistoids sensu lato</taxon>
        <taxon>core genistoids</taxon>
        <taxon>Genisteae</taxon>
        <taxon>Lupinus</taxon>
    </lineage>
</organism>